<evidence type="ECO:0000256" key="5">
    <source>
        <dbReference type="ARBA" id="ARBA00022989"/>
    </source>
</evidence>
<keyword evidence="6 7" id="KW-0472">Membrane</keyword>
<dbReference type="Proteomes" id="UP001596378">
    <property type="component" value="Unassembled WGS sequence"/>
</dbReference>
<protein>
    <submittedName>
        <fullName evidence="8">Cytochrome d ubiquinol oxidase subunit II</fullName>
    </submittedName>
</protein>
<accession>A0ABW2F916</accession>
<evidence type="ECO:0000313" key="9">
    <source>
        <dbReference type="Proteomes" id="UP001596378"/>
    </source>
</evidence>
<feature type="transmembrane region" description="Helical" evidence="7">
    <location>
        <begin position="265"/>
        <end position="284"/>
    </location>
</feature>
<organism evidence="8 9">
    <name type="scientific">Cohnella cellulosilytica</name>
    <dbReference type="NCBI Taxonomy" id="986710"/>
    <lineage>
        <taxon>Bacteria</taxon>
        <taxon>Bacillati</taxon>
        <taxon>Bacillota</taxon>
        <taxon>Bacilli</taxon>
        <taxon>Bacillales</taxon>
        <taxon>Paenibacillaceae</taxon>
        <taxon>Cohnella</taxon>
    </lineage>
</organism>
<feature type="transmembrane region" description="Helical" evidence="7">
    <location>
        <begin position="6"/>
        <end position="34"/>
    </location>
</feature>
<feature type="transmembrane region" description="Helical" evidence="7">
    <location>
        <begin position="167"/>
        <end position="191"/>
    </location>
</feature>
<evidence type="ECO:0000256" key="1">
    <source>
        <dbReference type="ARBA" id="ARBA00004651"/>
    </source>
</evidence>
<feature type="transmembrane region" description="Helical" evidence="7">
    <location>
        <begin position="80"/>
        <end position="105"/>
    </location>
</feature>
<feature type="transmembrane region" description="Helical" evidence="7">
    <location>
        <begin position="203"/>
        <end position="225"/>
    </location>
</feature>
<proteinExistence type="inferred from homology"/>
<dbReference type="InterPro" id="IPR003317">
    <property type="entry name" value="Cyt-d_oxidase_su2"/>
</dbReference>
<keyword evidence="4 7" id="KW-0812">Transmembrane</keyword>
<dbReference type="Pfam" id="PF02322">
    <property type="entry name" value="Cyt_bd_oxida_II"/>
    <property type="match status" value="1"/>
</dbReference>
<evidence type="ECO:0000256" key="6">
    <source>
        <dbReference type="ARBA" id="ARBA00023136"/>
    </source>
</evidence>
<evidence type="ECO:0000313" key="8">
    <source>
        <dbReference type="EMBL" id="MFC7149478.1"/>
    </source>
</evidence>
<evidence type="ECO:0000256" key="7">
    <source>
        <dbReference type="SAM" id="Phobius"/>
    </source>
</evidence>
<reference evidence="9" key="1">
    <citation type="journal article" date="2019" name="Int. J. Syst. Evol. Microbiol.">
        <title>The Global Catalogue of Microorganisms (GCM) 10K type strain sequencing project: providing services to taxonomists for standard genome sequencing and annotation.</title>
        <authorList>
            <consortium name="The Broad Institute Genomics Platform"/>
            <consortium name="The Broad Institute Genome Sequencing Center for Infectious Disease"/>
            <person name="Wu L."/>
            <person name="Ma J."/>
        </authorList>
    </citation>
    <scope>NUCLEOTIDE SEQUENCE [LARGE SCALE GENOMIC DNA]</scope>
    <source>
        <strain evidence="9">KCTC 12907</strain>
    </source>
</reference>
<comment type="caution">
    <text evidence="8">The sequence shown here is derived from an EMBL/GenBank/DDBJ whole genome shotgun (WGS) entry which is preliminary data.</text>
</comment>
<evidence type="ECO:0000256" key="4">
    <source>
        <dbReference type="ARBA" id="ARBA00022692"/>
    </source>
</evidence>
<keyword evidence="9" id="KW-1185">Reference proteome</keyword>
<evidence type="ECO:0000256" key="3">
    <source>
        <dbReference type="ARBA" id="ARBA00022475"/>
    </source>
</evidence>
<comment type="similarity">
    <text evidence="2">Belongs to the cytochrome ubiquinol oxidase subunit 2 family.</text>
</comment>
<comment type="subcellular location">
    <subcellularLocation>
        <location evidence="1">Cell membrane</location>
        <topology evidence="1">Multi-pass membrane protein</topology>
    </subcellularLocation>
</comment>
<evidence type="ECO:0000256" key="2">
    <source>
        <dbReference type="ARBA" id="ARBA00007543"/>
    </source>
</evidence>
<name>A0ABW2F916_9BACL</name>
<dbReference type="RefSeq" id="WP_378051478.1">
    <property type="nucleotide sequence ID" value="NZ_JBHMDN010000034.1"/>
</dbReference>
<sequence length="352" mass="39606">MSYELIGIAVLWTFLFGYLIVASIDFGAGFFNYYSTVTGKNHLVGKVIYRYLSPFWEVTNVFLVFFFVGVIGFFPRTAYYYGTALLIPGSVAIIMLAIRGAYYAFNTYGLSQHRSYMFLYGATGVLIPAALSTVLTLSEGGYIEEVPGIAGGSRIRLDYAELLLSSYSWSVVLLAVVSVLYISAMFLTYYAASAKDAAATEQLRRYALAWSLPTIVSSLFVFISIREHSRWHFDHMIRWSPMFVLSFCCFAGAVVLVWRRIRYGAAFGLVMLQFAFAFYGYGAAHLPYLLYPYLNIKDSVTGDAMAWALIIAFIAGFCLLLPSLILLMRLFLFDAKYVQDKLILEQGKERAE</sequence>
<feature type="transmembrane region" description="Helical" evidence="7">
    <location>
        <begin position="237"/>
        <end position="258"/>
    </location>
</feature>
<keyword evidence="5 7" id="KW-1133">Transmembrane helix</keyword>
<keyword evidence="3" id="KW-1003">Cell membrane</keyword>
<feature type="transmembrane region" description="Helical" evidence="7">
    <location>
        <begin position="55"/>
        <end position="74"/>
    </location>
</feature>
<feature type="transmembrane region" description="Helical" evidence="7">
    <location>
        <begin position="117"/>
        <end position="137"/>
    </location>
</feature>
<gene>
    <name evidence="8" type="ORF">ACFQMJ_13150</name>
</gene>
<feature type="transmembrane region" description="Helical" evidence="7">
    <location>
        <begin position="304"/>
        <end position="332"/>
    </location>
</feature>
<dbReference type="EMBL" id="JBHTAI010000007">
    <property type="protein sequence ID" value="MFC7149478.1"/>
    <property type="molecule type" value="Genomic_DNA"/>
</dbReference>